<feature type="compositionally biased region" description="Basic and acidic residues" evidence="1">
    <location>
        <begin position="783"/>
        <end position="797"/>
    </location>
</feature>
<feature type="region of interest" description="Disordered" evidence="1">
    <location>
        <begin position="1190"/>
        <end position="1250"/>
    </location>
</feature>
<evidence type="ECO:0000313" key="3">
    <source>
        <dbReference type="Proteomes" id="UP001651158"/>
    </source>
</evidence>
<protein>
    <submittedName>
        <fullName evidence="2">Uncharacterized protein</fullName>
    </submittedName>
</protein>
<reference evidence="2 3" key="1">
    <citation type="journal article" date="2022" name="Front. Cell. Infect. Microbiol.">
        <title>The Genomes of Two Strains of Taenia crassiceps the Animal Model for the Study of Human Cysticercosis.</title>
        <authorList>
            <person name="Bobes R.J."/>
            <person name="Estrada K."/>
            <person name="Rios-Valencia D.G."/>
            <person name="Calderon-Gallegos A."/>
            <person name="de la Torre P."/>
            <person name="Carrero J.C."/>
            <person name="Sanchez-Flores A."/>
            <person name="Laclette J.P."/>
        </authorList>
    </citation>
    <scope>NUCLEOTIDE SEQUENCE [LARGE SCALE GENOMIC DNA]</scope>
    <source>
        <strain evidence="2">WFUcys</strain>
    </source>
</reference>
<feature type="region of interest" description="Disordered" evidence="1">
    <location>
        <begin position="1055"/>
        <end position="1082"/>
    </location>
</feature>
<evidence type="ECO:0000313" key="2">
    <source>
        <dbReference type="EMBL" id="KAL5103792.1"/>
    </source>
</evidence>
<accession>A0ABR4Q2J1</accession>
<dbReference type="EMBL" id="JAKROA010000016">
    <property type="protein sequence ID" value="KAL5103792.1"/>
    <property type="molecule type" value="Genomic_DNA"/>
</dbReference>
<feature type="compositionally biased region" description="Low complexity" evidence="1">
    <location>
        <begin position="1070"/>
        <end position="1080"/>
    </location>
</feature>
<feature type="region of interest" description="Disordered" evidence="1">
    <location>
        <begin position="1126"/>
        <end position="1147"/>
    </location>
</feature>
<feature type="compositionally biased region" description="Low complexity" evidence="1">
    <location>
        <begin position="1236"/>
        <end position="1247"/>
    </location>
</feature>
<feature type="region of interest" description="Disordered" evidence="1">
    <location>
        <begin position="648"/>
        <end position="707"/>
    </location>
</feature>
<proteinExistence type="predicted"/>
<comment type="caution">
    <text evidence="2">The sequence shown here is derived from an EMBL/GenBank/DDBJ whole genome shotgun (WGS) entry which is preliminary data.</text>
</comment>
<name>A0ABR4Q2J1_9CEST</name>
<feature type="region of interest" description="Disordered" evidence="1">
    <location>
        <begin position="221"/>
        <end position="263"/>
    </location>
</feature>
<dbReference type="Proteomes" id="UP001651158">
    <property type="component" value="Unassembled WGS sequence"/>
</dbReference>
<organism evidence="2 3">
    <name type="scientific">Taenia crassiceps</name>
    <dbReference type="NCBI Taxonomy" id="6207"/>
    <lineage>
        <taxon>Eukaryota</taxon>
        <taxon>Metazoa</taxon>
        <taxon>Spiralia</taxon>
        <taxon>Lophotrochozoa</taxon>
        <taxon>Platyhelminthes</taxon>
        <taxon>Cestoda</taxon>
        <taxon>Eucestoda</taxon>
        <taxon>Cyclophyllidea</taxon>
        <taxon>Taeniidae</taxon>
        <taxon>Taenia</taxon>
    </lineage>
</organism>
<keyword evidence="3" id="KW-1185">Reference proteome</keyword>
<feature type="region of interest" description="Disordered" evidence="1">
    <location>
        <begin position="128"/>
        <end position="156"/>
    </location>
</feature>
<feature type="region of interest" description="Disordered" evidence="1">
    <location>
        <begin position="728"/>
        <end position="757"/>
    </location>
</feature>
<gene>
    <name evidence="2" type="ORF">TcWFU_009891</name>
</gene>
<evidence type="ECO:0000256" key="1">
    <source>
        <dbReference type="SAM" id="MobiDB-lite"/>
    </source>
</evidence>
<feature type="region of interest" description="Disordered" evidence="1">
    <location>
        <begin position="783"/>
        <end position="804"/>
    </location>
</feature>
<sequence>MAGKKEKKEQKKKILGLPHDAEGWFCGPAQAVVRMRRYLVCILVLTHLVSALPTYPNDYHSTDDFMGGETTDEGIGSMGSAFEGQSEGLFTISTGGGIGLADEVTSTEEEEGTDVQEATETVVTNMDNGATNASVTKDLSTSAAEDQTRGDTDATSNQAINIEEIINQVTGVYATVDPSEAQPVTMVGEEEGTTEASVPTDIEFTDVADIEGSTVDAVEEEVGATTDGHTEVEDAEEGSNESTTEMKNTLDGGSPPENEDLMTTDVEEEDYTTGGYPMEAMTTEEKVEGSTETSANVDVKLTDGESQETSITDNSVSTTDGVGDEAIAITDDLADLITEKDIDDWNEVEEEETNSMEIPMEGGLSSVSVNPMTTLAVGEVHATESYPLEKEKTEEVVEATTEASVTMATELFDATATESMMTDTVREEVEFTADGEKAETTDVESSVEGRLSSESVDPMTTMVAGEGYATEAYSMEAETTEEVVEDPAKIPVLTDIELTDSTMTTATEEELHTTNEYPMKAITTKEEAEESADTSADLTGAVIMECSTADCAAITTDAMGDELSATTNNPDGELVKKNSGDEAGVVDEETTMVESSVEDGQYSDSEDQMTTMAVEEDYTTRPYSGEAEMAKEDVEDKTEASVATDIEFTDVADIEGSTVDAVEEEVGATTDGHTEVEDAEEGSNESTTEMKNTLDGGSPPENEDLMTTDVEEEDYTTGGYPMEAMTTEEKVEGSAETSANTDFEATDAGSPESLTTNCVDSTDRVLEEEATKTTDTLTDMLVKKDVDEGRENEREETTMAESTVEDGLYSDSVDQATTVVVEGDSTTDAYAVEEKMTGELVEGVTEAPVATDVELINATAVEGLVTDAIKVGVEATTYGEKEGITEVESNVEGEPSSESVDPIVTTAKEEGYTTLEYPMGAKTTGEIVGEVTGTSTAIDGDLMANLTAGSAPNTAGTAEGEESTTLDGLTVVGNTEADVNESTAESMTPVTEEEIHPMKEYLLGAVTTEEVVEETEATHATDAELTDAAVLNISTTTTDSVSGVCVTDDNTEVLAKKNVGDESQPGETPSSSQGGLSSASPDAIATMTEEEKSSTAETTSAADKFFNHHVFTGLWTLDNHVDKIDGPGTSATVGTGEDSDSEGQTSQVTDTAAKAAETEVVTVVEGVIAVTGASTAGLVEDVEATSVMNGTTQVHQEPGDPKTSAVAKVEDAATTDEQEQISPSVTVGTPPASPEADSTSTDASLTSRGLSEEAIPSTLLEENPSKDGVVAAASFGAVTSDSASIRSGLSLSLSLLFSHLLLQS</sequence>
<feature type="compositionally biased region" description="Polar residues" evidence="1">
    <location>
        <begin position="128"/>
        <end position="145"/>
    </location>
</feature>